<evidence type="ECO:0000256" key="5">
    <source>
        <dbReference type="ARBA" id="ARBA00022741"/>
    </source>
</evidence>
<comment type="subcellular location">
    <subcellularLocation>
        <location evidence="1">Cell membrane</location>
        <topology evidence="1">Multi-pass membrane protein</topology>
    </subcellularLocation>
</comment>
<dbReference type="FunFam" id="3.40.50.300:FF:000221">
    <property type="entry name" value="Multidrug ABC transporter ATP-binding protein"/>
    <property type="match status" value="1"/>
</dbReference>
<evidence type="ECO:0000313" key="13">
    <source>
        <dbReference type="Proteomes" id="UP000295662"/>
    </source>
</evidence>
<evidence type="ECO:0000256" key="7">
    <source>
        <dbReference type="ARBA" id="ARBA00022989"/>
    </source>
</evidence>
<keyword evidence="4 9" id="KW-0812">Transmembrane</keyword>
<dbReference type="InterPro" id="IPR003593">
    <property type="entry name" value="AAA+_ATPase"/>
</dbReference>
<feature type="transmembrane region" description="Helical" evidence="9">
    <location>
        <begin position="247"/>
        <end position="274"/>
    </location>
</feature>
<gene>
    <name evidence="12" type="ORF">EI77_00994</name>
</gene>
<reference evidence="12 13" key="1">
    <citation type="submission" date="2019-03" db="EMBL/GenBank/DDBJ databases">
        <title>Genomic Encyclopedia of Archaeal and Bacterial Type Strains, Phase II (KMG-II): from individual species to whole genera.</title>
        <authorList>
            <person name="Goeker M."/>
        </authorList>
    </citation>
    <scope>NUCLEOTIDE SEQUENCE [LARGE SCALE GENOMIC DNA]</scope>
    <source>
        <strain evidence="12 13">ATCC 25309</strain>
    </source>
</reference>
<evidence type="ECO:0000256" key="9">
    <source>
        <dbReference type="SAM" id="Phobius"/>
    </source>
</evidence>
<dbReference type="GO" id="GO:0016887">
    <property type="term" value="F:ATP hydrolysis activity"/>
    <property type="evidence" value="ECO:0007669"/>
    <property type="project" value="InterPro"/>
</dbReference>
<keyword evidence="13" id="KW-1185">Reference proteome</keyword>
<comment type="caution">
    <text evidence="12">The sequence shown here is derived from an EMBL/GenBank/DDBJ whole genome shotgun (WGS) entry which is preliminary data.</text>
</comment>
<sequence length="579" mass="64273">MSEKPVSLSATARRLLVFARAHWRMAAVQFVLAIIGTSLIIVFPGVVQWFVDDIIPNKDIPGIWRAGGLAVGAFFLREFLFYVRTRLNSNFEQRMIFDLRGQLHRKIARLPLSWFDRQSTGDILTRMADDVPATQRVILEGIEQGVTSILQILLSAVVMFYTNSTFALIVMIPTPFIAAGGWLFARWIAPRARLAREASSHMNSMLHDTVTGIRQIKSYTAEDTKQEDFNQASHGLRRAQQKLMTAWAVYSPLMGFFGSFGLVLLLGVGAYGAIQGNITTGELFKFIFLLGFFFEPIARLHGVNQTIVTGLASAERVFKILDQAGEENLEEGRPLLKPQGAIEFRQVGFGYQADKPVVHELDLIVKPRQTVAIVGATGSGKSTLFQLLTRFYDPQSGSITLDGASITEYNRVSLRDAIAYVTQDAFLFAGTIRDNLRLGKHDANDEEMWKALNLACAEDFVRRNPGGLDAQVGERGVMLSGGERQRIAMARAFLKDAPILLLDEATSAVDTKSEQLIQQALETLRQDRTCLVIAHRLSTVVSADVIYVMRQGQVLAHGSHEELIASCAYYRELASLALL</sequence>
<keyword evidence="7 9" id="KW-1133">Transmembrane helix</keyword>
<dbReference type="PANTHER" id="PTHR43394">
    <property type="entry name" value="ATP-DEPENDENT PERMEASE MDL1, MITOCHONDRIAL"/>
    <property type="match status" value="1"/>
</dbReference>
<dbReference type="InterPro" id="IPR003439">
    <property type="entry name" value="ABC_transporter-like_ATP-bd"/>
</dbReference>
<dbReference type="RefSeq" id="WP_166647044.1">
    <property type="nucleotide sequence ID" value="NZ_SOCA01000001.1"/>
</dbReference>
<dbReference type="Pfam" id="PF00664">
    <property type="entry name" value="ABC_membrane"/>
    <property type="match status" value="1"/>
</dbReference>
<evidence type="ECO:0000313" key="12">
    <source>
        <dbReference type="EMBL" id="TDU81684.1"/>
    </source>
</evidence>
<dbReference type="SMART" id="SM00382">
    <property type="entry name" value="AAA"/>
    <property type="match status" value="1"/>
</dbReference>
<feature type="transmembrane region" description="Helical" evidence="9">
    <location>
        <begin position="30"/>
        <end position="51"/>
    </location>
</feature>
<feature type="transmembrane region" description="Helical" evidence="9">
    <location>
        <begin position="63"/>
        <end position="83"/>
    </location>
</feature>
<dbReference type="SUPFAM" id="SSF90123">
    <property type="entry name" value="ABC transporter transmembrane region"/>
    <property type="match status" value="1"/>
</dbReference>
<feature type="domain" description="ABC transporter" evidence="10">
    <location>
        <begin position="342"/>
        <end position="576"/>
    </location>
</feature>
<feature type="domain" description="ABC transmembrane type-1" evidence="11">
    <location>
        <begin position="30"/>
        <end position="309"/>
    </location>
</feature>
<evidence type="ECO:0000256" key="2">
    <source>
        <dbReference type="ARBA" id="ARBA00022448"/>
    </source>
</evidence>
<dbReference type="PROSITE" id="PS50893">
    <property type="entry name" value="ABC_TRANSPORTER_2"/>
    <property type="match status" value="1"/>
</dbReference>
<dbReference type="Proteomes" id="UP000295662">
    <property type="component" value="Unassembled WGS sequence"/>
</dbReference>
<dbReference type="PANTHER" id="PTHR43394:SF1">
    <property type="entry name" value="ATP-BINDING CASSETTE SUB-FAMILY B MEMBER 10, MITOCHONDRIAL"/>
    <property type="match status" value="1"/>
</dbReference>
<dbReference type="GO" id="GO:0005524">
    <property type="term" value="F:ATP binding"/>
    <property type="evidence" value="ECO:0007669"/>
    <property type="project" value="UniProtKB-KW"/>
</dbReference>
<evidence type="ECO:0000256" key="4">
    <source>
        <dbReference type="ARBA" id="ARBA00022692"/>
    </source>
</evidence>
<dbReference type="Gene3D" id="3.40.50.300">
    <property type="entry name" value="P-loop containing nucleotide triphosphate hydrolases"/>
    <property type="match status" value="1"/>
</dbReference>
<evidence type="ECO:0000259" key="11">
    <source>
        <dbReference type="PROSITE" id="PS50929"/>
    </source>
</evidence>
<keyword evidence="5" id="KW-0547">Nucleotide-binding</keyword>
<dbReference type="EMBL" id="SOCA01000001">
    <property type="protein sequence ID" value="TDU81684.1"/>
    <property type="molecule type" value="Genomic_DNA"/>
</dbReference>
<dbReference type="InterPro" id="IPR017871">
    <property type="entry name" value="ABC_transporter-like_CS"/>
</dbReference>
<keyword evidence="8 9" id="KW-0472">Membrane</keyword>
<dbReference type="InterPro" id="IPR027417">
    <property type="entry name" value="P-loop_NTPase"/>
</dbReference>
<evidence type="ECO:0000259" key="10">
    <source>
        <dbReference type="PROSITE" id="PS50893"/>
    </source>
</evidence>
<evidence type="ECO:0000256" key="3">
    <source>
        <dbReference type="ARBA" id="ARBA00022475"/>
    </source>
</evidence>
<evidence type="ECO:0000256" key="6">
    <source>
        <dbReference type="ARBA" id="ARBA00022840"/>
    </source>
</evidence>
<dbReference type="InterPro" id="IPR036640">
    <property type="entry name" value="ABC1_TM_sf"/>
</dbReference>
<dbReference type="PROSITE" id="PS50929">
    <property type="entry name" value="ABC_TM1F"/>
    <property type="match status" value="1"/>
</dbReference>
<keyword evidence="2" id="KW-0813">Transport</keyword>
<dbReference type="InterPro" id="IPR039421">
    <property type="entry name" value="Type_1_exporter"/>
</dbReference>
<feature type="transmembrane region" description="Helical" evidence="9">
    <location>
        <begin position="145"/>
        <end position="162"/>
    </location>
</feature>
<keyword evidence="3" id="KW-1003">Cell membrane</keyword>
<dbReference type="GO" id="GO:0015421">
    <property type="term" value="F:ABC-type oligopeptide transporter activity"/>
    <property type="evidence" value="ECO:0007669"/>
    <property type="project" value="TreeGrafter"/>
</dbReference>
<dbReference type="GO" id="GO:0005886">
    <property type="term" value="C:plasma membrane"/>
    <property type="evidence" value="ECO:0007669"/>
    <property type="project" value="UniProtKB-SubCell"/>
</dbReference>
<feature type="transmembrane region" description="Helical" evidence="9">
    <location>
        <begin position="168"/>
        <end position="189"/>
    </location>
</feature>
<proteinExistence type="predicted"/>
<protein>
    <submittedName>
        <fullName evidence="12">ATP-binding cassette subfamily B protein</fullName>
    </submittedName>
</protein>
<dbReference type="Pfam" id="PF00005">
    <property type="entry name" value="ABC_tran"/>
    <property type="match status" value="1"/>
</dbReference>
<keyword evidence="6 12" id="KW-0067">ATP-binding</keyword>
<dbReference type="InterPro" id="IPR011527">
    <property type="entry name" value="ABC1_TM_dom"/>
</dbReference>
<dbReference type="AlphaFoldDB" id="A0A4R7SRR5"/>
<dbReference type="PROSITE" id="PS00211">
    <property type="entry name" value="ABC_TRANSPORTER_1"/>
    <property type="match status" value="1"/>
</dbReference>
<dbReference type="CDD" id="cd18778">
    <property type="entry name" value="ABC_6TM_exporter_like"/>
    <property type="match status" value="1"/>
</dbReference>
<evidence type="ECO:0000256" key="8">
    <source>
        <dbReference type="ARBA" id="ARBA00023136"/>
    </source>
</evidence>
<organism evidence="12 13">
    <name type="scientific">Prosthecobacter fusiformis</name>
    <dbReference type="NCBI Taxonomy" id="48464"/>
    <lineage>
        <taxon>Bacteria</taxon>
        <taxon>Pseudomonadati</taxon>
        <taxon>Verrucomicrobiota</taxon>
        <taxon>Verrucomicrobiia</taxon>
        <taxon>Verrucomicrobiales</taxon>
        <taxon>Verrucomicrobiaceae</taxon>
        <taxon>Prosthecobacter</taxon>
    </lineage>
</organism>
<dbReference type="Gene3D" id="1.20.1560.10">
    <property type="entry name" value="ABC transporter type 1, transmembrane domain"/>
    <property type="match status" value="1"/>
</dbReference>
<dbReference type="SUPFAM" id="SSF52540">
    <property type="entry name" value="P-loop containing nucleoside triphosphate hydrolases"/>
    <property type="match status" value="1"/>
</dbReference>
<accession>A0A4R7SRR5</accession>
<evidence type="ECO:0000256" key="1">
    <source>
        <dbReference type="ARBA" id="ARBA00004651"/>
    </source>
</evidence>
<name>A0A4R7SRR5_9BACT</name>